<proteinExistence type="inferred from homology"/>
<feature type="compositionally biased region" description="Polar residues" evidence="2">
    <location>
        <begin position="832"/>
        <end position="846"/>
    </location>
</feature>
<feature type="region of interest" description="Disordered" evidence="2">
    <location>
        <begin position="1"/>
        <end position="62"/>
    </location>
</feature>
<feature type="compositionally biased region" description="Low complexity" evidence="2">
    <location>
        <begin position="30"/>
        <end position="43"/>
    </location>
</feature>
<feature type="region of interest" description="Disordered" evidence="2">
    <location>
        <begin position="300"/>
        <end position="406"/>
    </location>
</feature>
<dbReference type="GO" id="GO:0003743">
    <property type="term" value="F:translation initiation factor activity"/>
    <property type="evidence" value="ECO:0007669"/>
    <property type="project" value="UniProtKB-KW"/>
</dbReference>
<dbReference type="PANTHER" id="PTHR11960">
    <property type="entry name" value="EUKARYOTIC TRANSLATION INITIATION FACTOR 4E RELATED"/>
    <property type="match status" value="1"/>
</dbReference>
<evidence type="ECO:0000256" key="1">
    <source>
        <dbReference type="RuleBase" id="RU004374"/>
    </source>
</evidence>
<dbReference type="GO" id="GO:0000340">
    <property type="term" value="F:RNA 7-methylguanosine cap binding"/>
    <property type="evidence" value="ECO:0007669"/>
    <property type="project" value="TreeGrafter"/>
</dbReference>
<comment type="similarity">
    <text evidence="1">Belongs to the eukaryotic initiation factor 4E family.</text>
</comment>
<dbReference type="PANTHER" id="PTHR11960:SF71">
    <property type="entry name" value="TRANSLATION INITIATION FACTOR 4E"/>
    <property type="match status" value="1"/>
</dbReference>
<keyword evidence="1" id="KW-0396">Initiation factor</keyword>
<feature type="region of interest" description="Disordered" evidence="2">
    <location>
        <begin position="713"/>
        <end position="736"/>
    </location>
</feature>
<feature type="compositionally biased region" description="Polar residues" evidence="2">
    <location>
        <begin position="685"/>
        <end position="694"/>
    </location>
</feature>
<keyword evidence="4" id="KW-1185">Reference proteome</keyword>
<feature type="compositionally biased region" description="Low complexity" evidence="2">
    <location>
        <begin position="526"/>
        <end position="538"/>
    </location>
</feature>
<keyword evidence="1" id="KW-0648">Protein biosynthesis</keyword>
<keyword evidence="1" id="KW-0694">RNA-binding</keyword>
<sequence length="1068" mass="114871">MPLKRKGTGKKKKSARKSHQPEPPSPSPPSSRATSPTPASCPADPEPAQTFQPYEMTPTKESFDASLRRALVETHTVLAPLEELIHASGPGGPLELASPEQGTSNGESITHRAPDSPPAKPEFSQAYYMAMALLPLDLKKYIEEVSAPDVDGLLDEDGSFHPSRLETDQPPQYLMRQISRSSPTVQQAFVTAYHEKMRKEAGPAYDLMGDVVGGMGMGTGMGGMGAMGMRPDMGSRAAMGGPTHMLGGVPKRAMSHNHSDGCCSGHPALGLPTSPAPPYRASAIDDNYSNQLGVDLGGPNFGSGLLPPPHMLFPAGSMPPGDEGEDEEARLAAISERKKKKNGKSKERARMKKIEAKQAGRVAGDETEKASEEDESQEASQDDNSSTAPVHESPTSSNTVFVSPSSAPEELIVTPLVRETGLGMTQVQTKDTGKAIMEKTNSGGRMKMPDMEVTAEPVSIDPKGTDTASDSAATYALPPASPEILVSRRQGTMAGRSRTFASLDKMPDVVPVAAPQDEPLPRRTTPEPTRPSLPTRRSSGTMAGRSLTFTPVEETPDPLEIAGESNGERADEVRVKDQVGYDDLWEEDDDSLDDVETSLAAAAPLTVITEEEEALEEGEVREETGPKAGALEVVPEVSRENSVTPLAGAKANVEAKIPEPPKKTSLGVSNGTTVTTIMSLEPPSTVGSPVPSDTTEVDDQPTTIYRIPSELSGRRNSEPFVSPLPTPDMERSHSWGPLKPVFRVQGRSEIALPSPPRQEKPVTRPGVLERTMSTPIGFGHDSRPTGFGERMAGAPGLRRNNSTGLGGWSRTSSANTSPDRSRRGGDMGSFGRPQSSLVYTDRSPGNRSPLLPDQQLPSDPSTSRPDMKVHPLDRPWTLYFSDSSEKAQSQQSAREYDSGLVKVFSAACIEDLFGSWKALRRAIAYSKGREIEPEGKPLEGGGGLGMWLMGDDTNFHLFADGIKPMWEDPMCAKGGKLMMAGDAKKMDDVFLELCLLLVGGNLEVDTPPLTKPSVCGAIVSRRKTTTRIEVWLGGRDVPDKRWVNDVHDKLSNFFPQIRVLPYKSFHKT</sequence>
<gene>
    <name evidence="3" type="ORF">B9479_002632</name>
</gene>
<comment type="caution">
    <text evidence="3">The sequence shown here is derived from an EMBL/GenBank/DDBJ whole genome shotgun (WGS) entry which is preliminary data.</text>
</comment>
<protein>
    <submittedName>
        <fullName evidence="3">Uncharacterized protein</fullName>
    </submittedName>
</protein>
<feature type="region of interest" description="Disordered" evidence="2">
    <location>
        <begin position="678"/>
        <end position="699"/>
    </location>
</feature>
<name>A0A5D3B2F0_9TREE</name>
<feature type="compositionally biased region" description="Low complexity" evidence="2">
    <location>
        <begin position="848"/>
        <end position="861"/>
    </location>
</feature>
<dbReference type="Proteomes" id="UP000322245">
    <property type="component" value="Unassembled WGS sequence"/>
</dbReference>
<dbReference type="SUPFAM" id="SSF55418">
    <property type="entry name" value="eIF4e-like"/>
    <property type="match status" value="1"/>
</dbReference>
<feature type="region of interest" description="Disordered" evidence="2">
    <location>
        <begin position="749"/>
        <end position="869"/>
    </location>
</feature>
<feature type="compositionally biased region" description="Polar residues" evidence="2">
    <location>
        <begin position="799"/>
        <end position="818"/>
    </location>
</feature>
<dbReference type="EMBL" id="NIDF01000021">
    <property type="protein sequence ID" value="TYJ56701.1"/>
    <property type="molecule type" value="Genomic_DNA"/>
</dbReference>
<reference evidence="3 4" key="1">
    <citation type="submission" date="2017-05" db="EMBL/GenBank/DDBJ databases">
        <title>The Genome Sequence of Tsuchiyaea wingfieldii DSM 27421.</title>
        <authorList>
            <person name="Cuomo C."/>
            <person name="Passer A."/>
            <person name="Billmyre B."/>
            <person name="Heitman J."/>
        </authorList>
    </citation>
    <scope>NUCLEOTIDE SEQUENCE [LARGE SCALE GENOMIC DNA]</scope>
    <source>
        <strain evidence="3 4">DSM 27421</strain>
    </source>
</reference>
<dbReference type="GO" id="GO:0016281">
    <property type="term" value="C:eukaryotic translation initiation factor 4F complex"/>
    <property type="evidence" value="ECO:0007669"/>
    <property type="project" value="TreeGrafter"/>
</dbReference>
<feature type="compositionally biased region" description="Acidic residues" evidence="2">
    <location>
        <begin position="371"/>
        <end position="381"/>
    </location>
</feature>
<dbReference type="AlphaFoldDB" id="A0A5D3B2F0"/>
<feature type="region of interest" description="Disordered" evidence="2">
    <location>
        <begin position="86"/>
        <end position="119"/>
    </location>
</feature>
<feature type="compositionally biased region" description="Basic residues" evidence="2">
    <location>
        <begin position="1"/>
        <end position="18"/>
    </location>
</feature>
<evidence type="ECO:0000313" key="4">
    <source>
        <dbReference type="Proteomes" id="UP000322245"/>
    </source>
</evidence>
<dbReference type="Pfam" id="PF01652">
    <property type="entry name" value="IF4E"/>
    <property type="match status" value="1"/>
</dbReference>
<feature type="region of interest" description="Disordered" evidence="2">
    <location>
        <begin position="512"/>
        <end position="572"/>
    </location>
</feature>
<accession>A0A5D3B2F0</accession>
<dbReference type="InterPro" id="IPR001040">
    <property type="entry name" value="TIF_eIF_4E"/>
</dbReference>
<feature type="compositionally biased region" description="Polar residues" evidence="2">
    <location>
        <begin position="393"/>
        <end position="406"/>
    </location>
</feature>
<dbReference type="Gene3D" id="3.30.760.10">
    <property type="entry name" value="RNA Cap, Translation Initiation Factor Eif4e"/>
    <property type="match status" value="1"/>
</dbReference>
<dbReference type="InterPro" id="IPR023398">
    <property type="entry name" value="TIF_eIF4e-like"/>
</dbReference>
<organism evidence="3 4">
    <name type="scientific">Cryptococcus floricola</name>
    <dbReference type="NCBI Taxonomy" id="2591691"/>
    <lineage>
        <taxon>Eukaryota</taxon>
        <taxon>Fungi</taxon>
        <taxon>Dikarya</taxon>
        <taxon>Basidiomycota</taxon>
        <taxon>Agaricomycotina</taxon>
        <taxon>Tremellomycetes</taxon>
        <taxon>Tremellales</taxon>
        <taxon>Cryptococcaceae</taxon>
        <taxon>Cryptococcus</taxon>
    </lineage>
</organism>
<evidence type="ECO:0000256" key="2">
    <source>
        <dbReference type="SAM" id="MobiDB-lite"/>
    </source>
</evidence>
<feature type="compositionally biased region" description="Basic and acidic residues" evidence="2">
    <location>
        <begin position="344"/>
        <end position="370"/>
    </location>
</feature>
<evidence type="ECO:0000313" key="3">
    <source>
        <dbReference type="EMBL" id="TYJ56701.1"/>
    </source>
</evidence>